<dbReference type="AlphaFoldDB" id="A0A6M4AT03"/>
<protein>
    <submittedName>
        <fullName evidence="6">ABC transporter substrate-binding protein</fullName>
    </submittedName>
</protein>
<evidence type="ECO:0000259" key="5">
    <source>
        <dbReference type="Pfam" id="PF00496"/>
    </source>
</evidence>
<reference evidence="6 7" key="1">
    <citation type="submission" date="2020-01" db="EMBL/GenBank/DDBJ databases">
        <title>Sphingomonas sp. strain CSW-10.</title>
        <authorList>
            <person name="Chen W.-M."/>
        </authorList>
    </citation>
    <scope>NUCLEOTIDE SEQUENCE [LARGE SCALE GENOMIC DNA]</scope>
    <source>
        <strain evidence="6 7">CSW-10</strain>
    </source>
</reference>
<keyword evidence="3" id="KW-0813">Transport</keyword>
<dbReference type="KEGG" id="slan:GV829_03060"/>
<dbReference type="GO" id="GO:1904680">
    <property type="term" value="F:peptide transmembrane transporter activity"/>
    <property type="evidence" value="ECO:0007669"/>
    <property type="project" value="TreeGrafter"/>
</dbReference>
<dbReference type="Gene3D" id="3.90.76.10">
    <property type="entry name" value="Dipeptide-binding Protein, Domain 1"/>
    <property type="match status" value="1"/>
</dbReference>
<comment type="similarity">
    <text evidence="2">Belongs to the bacterial solute-binding protein 5 family.</text>
</comment>
<proteinExistence type="inferred from homology"/>
<dbReference type="InterPro" id="IPR039424">
    <property type="entry name" value="SBP_5"/>
</dbReference>
<evidence type="ECO:0000256" key="3">
    <source>
        <dbReference type="ARBA" id="ARBA00022448"/>
    </source>
</evidence>
<keyword evidence="7" id="KW-1185">Reference proteome</keyword>
<name>A0A6M4AT03_9SPHN</name>
<feature type="domain" description="Solute-binding protein family 5" evidence="5">
    <location>
        <begin position="66"/>
        <end position="159"/>
    </location>
</feature>
<dbReference type="Proteomes" id="UP000503018">
    <property type="component" value="Chromosome"/>
</dbReference>
<evidence type="ECO:0000313" key="6">
    <source>
        <dbReference type="EMBL" id="QJQ31550.1"/>
    </source>
</evidence>
<dbReference type="Gene3D" id="3.40.190.10">
    <property type="entry name" value="Periplasmic binding protein-like II"/>
    <property type="match status" value="1"/>
</dbReference>
<dbReference type="GO" id="GO:0030313">
    <property type="term" value="C:cell envelope"/>
    <property type="evidence" value="ECO:0007669"/>
    <property type="project" value="UniProtKB-SubCell"/>
</dbReference>
<dbReference type="PANTHER" id="PTHR30290">
    <property type="entry name" value="PERIPLASMIC BINDING COMPONENT OF ABC TRANSPORTER"/>
    <property type="match status" value="1"/>
</dbReference>
<dbReference type="RefSeq" id="WP_169943770.1">
    <property type="nucleotide sequence ID" value="NZ_CP053015.1"/>
</dbReference>
<accession>A0A6M4AT03</accession>
<organism evidence="6 7">
    <name type="scientific">Sphingomonas lacunae</name>
    <dbReference type="NCBI Taxonomy" id="2698828"/>
    <lineage>
        <taxon>Bacteria</taxon>
        <taxon>Pseudomonadati</taxon>
        <taxon>Pseudomonadota</taxon>
        <taxon>Alphaproteobacteria</taxon>
        <taxon>Sphingomonadales</taxon>
        <taxon>Sphingomonadaceae</taxon>
        <taxon>Sphingomonas</taxon>
    </lineage>
</organism>
<dbReference type="SUPFAM" id="SSF53850">
    <property type="entry name" value="Periplasmic binding protein-like II"/>
    <property type="match status" value="1"/>
</dbReference>
<evidence type="ECO:0000256" key="4">
    <source>
        <dbReference type="ARBA" id="ARBA00022729"/>
    </source>
</evidence>
<evidence type="ECO:0000313" key="7">
    <source>
        <dbReference type="Proteomes" id="UP000503018"/>
    </source>
</evidence>
<dbReference type="EMBL" id="CP053015">
    <property type="protein sequence ID" value="QJQ31550.1"/>
    <property type="molecule type" value="Genomic_DNA"/>
</dbReference>
<dbReference type="Gene3D" id="3.10.105.10">
    <property type="entry name" value="Dipeptide-binding Protein, Domain 3"/>
    <property type="match status" value="1"/>
</dbReference>
<dbReference type="Pfam" id="PF00496">
    <property type="entry name" value="SBP_bac_5"/>
    <property type="match status" value="1"/>
</dbReference>
<evidence type="ECO:0000256" key="1">
    <source>
        <dbReference type="ARBA" id="ARBA00004418"/>
    </source>
</evidence>
<dbReference type="GO" id="GO:0015833">
    <property type="term" value="P:peptide transport"/>
    <property type="evidence" value="ECO:0007669"/>
    <property type="project" value="TreeGrafter"/>
</dbReference>
<evidence type="ECO:0000256" key="2">
    <source>
        <dbReference type="ARBA" id="ARBA00005695"/>
    </source>
</evidence>
<dbReference type="PANTHER" id="PTHR30290:SF10">
    <property type="entry name" value="PERIPLASMIC OLIGOPEPTIDE-BINDING PROTEIN-RELATED"/>
    <property type="match status" value="1"/>
</dbReference>
<gene>
    <name evidence="6" type="ORF">GV829_03060</name>
</gene>
<comment type="subcellular location">
    <subcellularLocation>
        <location evidence="1">Periplasm</location>
    </subcellularLocation>
</comment>
<sequence>MTMPVAAISLVGGCSLFGESGPVRVAAIGALHRNPEQAAPPLSLPDRLLMEATAQGLVSFAADGQIEAGLAERWTVIDDGRSYIFRLREAHWTNGRPVKAADVAAILRQKMASPRLRSPLRGEFAGVRAILARTTKVIEIQLDRPQPALLDLLAQPDMALMRSGRGWGPWRAEWQGGTATLTPVPLMAMVDGQQTAEPDEEARREIQLWGSNTVRAVTQFEAGDVDTVLGGRFDGWPMVKAAGVQRERAMIDPVDGLFGLAVVTDRGLLADRLARDAVGMAIDRQRLIEALDIPGWQPRITLRPQRSGNSAIEPIYPAWVDLPRAERLNRAGTLIADWRSRNGNQPALLRIALPDGPGARIMFSWLRTDLAMVGIETRRVPMAADADLRLIDDLAPSSDDGWYLRRVGCGRGLSCSVDAQRLIDAIGEAEDPAGRVQAIQAAEEAVMRHAGFIPLAGPVRWSLLSDRAPGLRANNRGRHSLIRLRPYPN</sequence>
<keyword evidence="4" id="KW-0732">Signal</keyword>
<dbReference type="InterPro" id="IPR000914">
    <property type="entry name" value="SBP_5_dom"/>
</dbReference>